<gene>
    <name evidence="1" type="ORF">NK6_2121</name>
</gene>
<accession>A0A0E4BLM9</accession>
<dbReference type="EMBL" id="AP014685">
    <property type="protein sequence ID" value="BAR55302.1"/>
    <property type="molecule type" value="Genomic_DNA"/>
</dbReference>
<protein>
    <submittedName>
        <fullName evidence="1">Uncharacterized protein</fullName>
    </submittedName>
</protein>
<evidence type="ECO:0000313" key="2">
    <source>
        <dbReference type="Proteomes" id="UP000063308"/>
    </source>
</evidence>
<sequence length="31" mass="3505">MFHGVISQRREAADLCIRHPDNQPGCRPGRS</sequence>
<proteinExistence type="predicted"/>
<organism evidence="1 2">
    <name type="scientific">Bradyrhizobium diazoefficiens</name>
    <dbReference type="NCBI Taxonomy" id="1355477"/>
    <lineage>
        <taxon>Bacteria</taxon>
        <taxon>Pseudomonadati</taxon>
        <taxon>Pseudomonadota</taxon>
        <taxon>Alphaproteobacteria</taxon>
        <taxon>Hyphomicrobiales</taxon>
        <taxon>Nitrobacteraceae</taxon>
        <taxon>Bradyrhizobium</taxon>
    </lineage>
</organism>
<name>A0A0E4BLM9_9BRAD</name>
<dbReference type="Proteomes" id="UP000063308">
    <property type="component" value="Chromosome"/>
</dbReference>
<evidence type="ECO:0000313" key="1">
    <source>
        <dbReference type="EMBL" id="BAR55302.1"/>
    </source>
</evidence>
<dbReference type="AlphaFoldDB" id="A0A0E4BLM9"/>
<reference evidence="1 2" key="1">
    <citation type="submission" date="2014-11" db="EMBL/GenBank/DDBJ databases">
        <title>Symbiosis island explosion on the genome of extra-slow-growing strains of soybean bradyrhizobia with massive insertion sequences.</title>
        <authorList>
            <person name="Iida T."/>
            <person name="Minamisawa K."/>
        </authorList>
    </citation>
    <scope>NUCLEOTIDE SEQUENCE [LARGE SCALE GENOMIC DNA]</scope>
    <source>
        <strain evidence="1 2">NK6</strain>
    </source>
</reference>